<dbReference type="InterPro" id="IPR020846">
    <property type="entry name" value="MFS_dom"/>
</dbReference>
<keyword evidence="4 5" id="KW-0472">Membrane</keyword>
<evidence type="ECO:0000259" key="6">
    <source>
        <dbReference type="PROSITE" id="PS50850"/>
    </source>
</evidence>
<feature type="transmembrane region" description="Helical" evidence="5">
    <location>
        <begin position="12"/>
        <end position="36"/>
    </location>
</feature>
<evidence type="ECO:0000256" key="2">
    <source>
        <dbReference type="ARBA" id="ARBA00022692"/>
    </source>
</evidence>
<sequence length="104" mass="11815">MFKKWFPPNEQTIALSVLLIGNALGLILNVPISAAITHITLPQNIPEWSLLFFGGSALHIIWLILWIVLVTDIPEKHRLIDDKEIFYIRQNSNNVLETVILKCG</sequence>
<dbReference type="InterPro" id="IPR050382">
    <property type="entry name" value="MFS_Na/Anion_cotransporter"/>
</dbReference>
<dbReference type="PANTHER" id="PTHR11662">
    <property type="entry name" value="SOLUTE CARRIER FAMILY 17"/>
    <property type="match status" value="1"/>
</dbReference>
<evidence type="ECO:0000313" key="8">
    <source>
        <dbReference type="Proteomes" id="UP000194236"/>
    </source>
</evidence>
<dbReference type="AlphaFoldDB" id="A0A1Y3B678"/>
<keyword evidence="3 5" id="KW-1133">Transmembrane helix</keyword>
<dbReference type="OrthoDB" id="2985014at2759"/>
<protein>
    <recommendedName>
        <fullName evidence="6">Major facilitator superfamily (MFS) profile domain-containing protein</fullName>
    </recommendedName>
</protein>
<dbReference type="Proteomes" id="UP000194236">
    <property type="component" value="Unassembled WGS sequence"/>
</dbReference>
<evidence type="ECO:0000313" key="7">
    <source>
        <dbReference type="EMBL" id="OTF75717.1"/>
    </source>
</evidence>
<name>A0A1Y3B678_EURMA</name>
<dbReference type="EMBL" id="MUJZ01040671">
    <property type="protein sequence ID" value="OTF75717.1"/>
    <property type="molecule type" value="Genomic_DNA"/>
</dbReference>
<proteinExistence type="predicted"/>
<keyword evidence="8" id="KW-1185">Reference proteome</keyword>
<dbReference type="SUPFAM" id="SSF103473">
    <property type="entry name" value="MFS general substrate transporter"/>
    <property type="match status" value="1"/>
</dbReference>
<dbReference type="PROSITE" id="PS50850">
    <property type="entry name" value="MFS"/>
    <property type="match status" value="1"/>
</dbReference>
<dbReference type="PANTHER" id="PTHR11662:SF399">
    <property type="entry name" value="FI19708P1-RELATED"/>
    <property type="match status" value="1"/>
</dbReference>
<comment type="caution">
    <text evidence="7">The sequence shown here is derived from an EMBL/GenBank/DDBJ whole genome shotgun (WGS) entry which is preliminary data.</text>
</comment>
<keyword evidence="2 5" id="KW-0812">Transmembrane</keyword>
<evidence type="ECO:0000256" key="1">
    <source>
        <dbReference type="ARBA" id="ARBA00004141"/>
    </source>
</evidence>
<dbReference type="InterPro" id="IPR036259">
    <property type="entry name" value="MFS_trans_sf"/>
</dbReference>
<feature type="transmembrane region" description="Helical" evidence="5">
    <location>
        <begin position="48"/>
        <end position="69"/>
    </location>
</feature>
<dbReference type="Gene3D" id="1.20.1250.20">
    <property type="entry name" value="MFS general substrate transporter like domains"/>
    <property type="match status" value="1"/>
</dbReference>
<gene>
    <name evidence="7" type="ORF">BLA29_012475</name>
</gene>
<accession>A0A1Y3B678</accession>
<evidence type="ECO:0000256" key="4">
    <source>
        <dbReference type="ARBA" id="ARBA00023136"/>
    </source>
</evidence>
<comment type="subcellular location">
    <subcellularLocation>
        <location evidence="1">Membrane</location>
        <topology evidence="1">Multi-pass membrane protein</topology>
    </subcellularLocation>
</comment>
<evidence type="ECO:0000256" key="5">
    <source>
        <dbReference type="SAM" id="Phobius"/>
    </source>
</evidence>
<reference evidence="7 8" key="1">
    <citation type="submission" date="2017-03" db="EMBL/GenBank/DDBJ databases">
        <title>Genome Survey of Euroglyphus maynei.</title>
        <authorList>
            <person name="Arlian L.G."/>
            <person name="Morgan M.S."/>
            <person name="Rider S.D."/>
        </authorList>
    </citation>
    <scope>NUCLEOTIDE SEQUENCE [LARGE SCALE GENOMIC DNA]</scope>
    <source>
        <strain evidence="7">Arlian Lab</strain>
        <tissue evidence="7">Whole body</tissue>
    </source>
</reference>
<dbReference type="GO" id="GO:0022857">
    <property type="term" value="F:transmembrane transporter activity"/>
    <property type="evidence" value="ECO:0007669"/>
    <property type="project" value="InterPro"/>
</dbReference>
<organism evidence="7 8">
    <name type="scientific">Euroglyphus maynei</name>
    <name type="common">Mayne's house dust mite</name>
    <dbReference type="NCBI Taxonomy" id="6958"/>
    <lineage>
        <taxon>Eukaryota</taxon>
        <taxon>Metazoa</taxon>
        <taxon>Ecdysozoa</taxon>
        <taxon>Arthropoda</taxon>
        <taxon>Chelicerata</taxon>
        <taxon>Arachnida</taxon>
        <taxon>Acari</taxon>
        <taxon>Acariformes</taxon>
        <taxon>Sarcoptiformes</taxon>
        <taxon>Astigmata</taxon>
        <taxon>Psoroptidia</taxon>
        <taxon>Analgoidea</taxon>
        <taxon>Pyroglyphidae</taxon>
        <taxon>Pyroglyphinae</taxon>
        <taxon>Euroglyphus</taxon>
    </lineage>
</organism>
<feature type="domain" description="Major facilitator superfamily (MFS) profile" evidence="6">
    <location>
        <begin position="1"/>
        <end position="104"/>
    </location>
</feature>
<evidence type="ECO:0000256" key="3">
    <source>
        <dbReference type="ARBA" id="ARBA00022989"/>
    </source>
</evidence>
<dbReference type="GO" id="GO:0016020">
    <property type="term" value="C:membrane"/>
    <property type="evidence" value="ECO:0007669"/>
    <property type="project" value="UniProtKB-SubCell"/>
</dbReference>